<evidence type="ECO:0000313" key="4">
    <source>
        <dbReference type="Proteomes" id="UP000006794"/>
    </source>
</evidence>
<protein>
    <recommendedName>
        <fullName evidence="2">Microcin J25-processing protein McjB C-terminal domain-containing protein</fullName>
    </recommendedName>
</protein>
<dbReference type="AlphaFoldDB" id="F8DD44"/>
<dbReference type="InterPro" id="IPR032708">
    <property type="entry name" value="McjB_C"/>
</dbReference>
<geneLocation type="plasmid" evidence="3 4">
    <name>pHALXA01</name>
</geneLocation>
<dbReference type="Pfam" id="PF13471">
    <property type="entry name" value="Transglut_core3"/>
    <property type="match status" value="1"/>
</dbReference>
<keyword evidence="3" id="KW-0614">Plasmid</keyword>
<evidence type="ECO:0000256" key="1">
    <source>
        <dbReference type="SAM" id="Phobius"/>
    </source>
</evidence>
<dbReference type="RefSeq" id="WP_013875659.1">
    <property type="nucleotide sequence ID" value="NC_015658.1"/>
</dbReference>
<organism evidence="3 4">
    <name type="scientific">Halopiger xanaduensis (strain DSM 18323 / JCM 14033 / SH-6)</name>
    <dbReference type="NCBI Taxonomy" id="797210"/>
    <lineage>
        <taxon>Archaea</taxon>
        <taxon>Methanobacteriati</taxon>
        <taxon>Methanobacteriota</taxon>
        <taxon>Stenosarchaea group</taxon>
        <taxon>Halobacteria</taxon>
        <taxon>Halobacteriales</taxon>
        <taxon>Natrialbaceae</taxon>
        <taxon>Halopiger</taxon>
    </lineage>
</organism>
<keyword evidence="1" id="KW-0472">Membrane</keyword>
<sequence>MGRTPSFLSYSVGDQVRVLAAVALLLSLPPVLVVIRFERVRRFLLRASDVAAVAIPGDPTPARIVSATEAADRQLPGSRTCLVRSLTTETLLRLYAFTPDHRIGVTKGSDGAVKAHSWLEFDGEILIGDLEDLSQYEPLPPLNRGTNS</sequence>
<feature type="domain" description="Microcin J25-processing protein McjB C-terminal" evidence="2">
    <location>
        <begin position="25"/>
        <end position="139"/>
    </location>
</feature>
<dbReference type="GeneID" id="10795199"/>
<accession>F8DD44</accession>
<name>F8DD44_HALXS</name>
<keyword evidence="4" id="KW-1185">Reference proteome</keyword>
<dbReference type="Proteomes" id="UP000006794">
    <property type="component" value="Plasmid pHALXA01"/>
</dbReference>
<keyword evidence="1" id="KW-1133">Transmembrane helix</keyword>
<reference evidence="4" key="1">
    <citation type="journal article" date="2012" name="Stand. Genomic Sci.">
        <title>Complete genome sequence of Halopiger xanaduensis type strain (SH-6(T)).</title>
        <authorList>
            <person name="Anderson I."/>
            <person name="Tindall B.J."/>
            <person name="Rohde M."/>
            <person name="Lucas S."/>
            <person name="Han J."/>
            <person name="Lapidus A."/>
            <person name="Cheng J.F."/>
            <person name="Goodwin L."/>
            <person name="Pitluck S."/>
            <person name="Peters L."/>
            <person name="Pati A."/>
            <person name="Mikhailova N."/>
            <person name="Pagani I."/>
            <person name="Teshima H."/>
            <person name="Han C."/>
            <person name="Tapia R."/>
            <person name="Land M."/>
            <person name="Woyke T."/>
            <person name="Klenk H.P."/>
            <person name="Kyrpides N."/>
            <person name="Ivanova N."/>
        </authorList>
    </citation>
    <scope>NUCLEOTIDE SEQUENCE [LARGE SCALE GENOMIC DNA]</scope>
    <source>
        <strain evidence="4">DSM 18323 / JCM 14033 / SH-6</strain>
        <plasmid evidence="4">Plasmid pHALXA01</plasmid>
    </source>
</reference>
<dbReference type="OrthoDB" id="239060at2157"/>
<gene>
    <name evidence="3" type="ordered locus">Halxa_0328</name>
</gene>
<dbReference type="InterPro" id="IPR053521">
    <property type="entry name" value="McjB-like"/>
</dbReference>
<feature type="transmembrane region" description="Helical" evidence="1">
    <location>
        <begin position="16"/>
        <end position="37"/>
    </location>
</feature>
<dbReference type="KEGG" id="hxa:Halxa_0328"/>
<dbReference type="NCBIfam" id="NF033537">
    <property type="entry name" value="lasso_biosyn_B2"/>
    <property type="match status" value="1"/>
</dbReference>
<evidence type="ECO:0000259" key="2">
    <source>
        <dbReference type="Pfam" id="PF13471"/>
    </source>
</evidence>
<keyword evidence="1" id="KW-0812">Transmembrane</keyword>
<dbReference type="EMBL" id="CP002840">
    <property type="protein sequence ID" value="AEH38931.1"/>
    <property type="molecule type" value="Genomic_DNA"/>
</dbReference>
<proteinExistence type="predicted"/>
<dbReference type="HOGENOM" id="CLU_129168_0_0_2"/>
<evidence type="ECO:0000313" key="3">
    <source>
        <dbReference type="EMBL" id="AEH38931.1"/>
    </source>
</evidence>